<dbReference type="CDD" id="cd05371">
    <property type="entry name" value="HSD10-like_SDR_c"/>
    <property type="match status" value="1"/>
</dbReference>
<gene>
    <name evidence="4" type="ORF">GPA25_14100</name>
</gene>
<evidence type="ECO:0000256" key="1">
    <source>
        <dbReference type="ARBA" id="ARBA00023002"/>
    </source>
</evidence>
<sequence>MKLEDSTFIVTGGASGLGEATVRAFHDAGANVVIADLNTAAGEKLADELGARAAFHRTDVAAEADARGCVELALTRFGALNGLVNCAGIGTAAKVLGKDGPQPLDGFSRIVSVNLIGTFNMIRIASDAMSKGEANAGGERGVIINTASVAAYDGQIGQAGYAASKGGIVSMTLPIARELARFGIRVVTIAPGLFLTPMMQTLPPDVQKSLGEAVPFPPRLGEPAEFAQLARQIAENAMLNGETIRLDGAVRLAPR</sequence>
<dbReference type="PRINTS" id="PR00081">
    <property type="entry name" value="GDHRDH"/>
</dbReference>
<dbReference type="SUPFAM" id="SSF51735">
    <property type="entry name" value="NAD(P)-binding Rossmann-fold domains"/>
    <property type="match status" value="1"/>
</dbReference>
<organism evidence="4 5">
    <name type="scientific">Aromatoleum diolicum</name>
    <dbReference type="NCBI Taxonomy" id="75796"/>
    <lineage>
        <taxon>Bacteria</taxon>
        <taxon>Pseudomonadati</taxon>
        <taxon>Pseudomonadota</taxon>
        <taxon>Betaproteobacteria</taxon>
        <taxon>Rhodocyclales</taxon>
        <taxon>Rhodocyclaceae</taxon>
        <taxon>Aromatoleum</taxon>
    </lineage>
</organism>
<accession>A0ABX1QFW6</accession>
<dbReference type="InterPro" id="IPR057326">
    <property type="entry name" value="KR_dom"/>
</dbReference>
<keyword evidence="5" id="KW-1185">Reference proteome</keyword>
<evidence type="ECO:0000256" key="2">
    <source>
        <dbReference type="RuleBase" id="RU000363"/>
    </source>
</evidence>
<dbReference type="InterPro" id="IPR002347">
    <property type="entry name" value="SDR_fam"/>
</dbReference>
<dbReference type="PANTHER" id="PTHR43658">
    <property type="entry name" value="SHORT-CHAIN DEHYDROGENASE/REDUCTASE"/>
    <property type="match status" value="1"/>
</dbReference>
<keyword evidence="1" id="KW-0560">Oxidoreductase</keyword>
<dbReference type="EMBL" id="WTVQ01000023">
    <property type="protein sequence ID" value="NMG75896.1"/>
    <property type="molecule type" value="Genomic_DNA"/>
</dbReference>
<dbReference type="SMART" id="SM00822">
    <property type="entry name" value="PKS_KR"/>
    <property type="match status" value="1"/>
</dbReference>
<dbReference type="RefSeq" id="WP_169261052.1">
    <property type="nucleotide sequence ID" value="NZ_WTVQ01000023.1"/>
</dbReference>
<protein>
    <submittedName>
        <fullName evidence="4">SDR family NAD(P)-dependent oxidoreductase</fullName>
    </submittedName>
</protein>
<feature type="domain" description="Ketoreductase" evidence="3">
    <location>
        <begin position="6"/>
        <end position="197"/>
    </location>
</feature>
<dbReference type="InterPro" id="IPR020904">
    <property type="entry name" value="Sc_DH/Rdtase_CS"/>
</dbReference>
<dbReference type="InterPro" id="IPR036291">
    <property type="entry name" value="NAD(P)-bd_dom_sf"/>
</dbReference>
<name>A0ABX1QFW6_9RHOO</name>
<dbReference type="PRINTS" id="PR00080">
    <property type="entry name" value="SDRFAMILY"/>
</dbReference>
<evidence type="ECO:0000259" key="3">
    <source>
        <dbReference type="SMART" id="SM00822"/>
    </source>
</evidence>
<dbReference type="Pfam" id="PF00106">
    <property type="entry name" value="adh_short"/>
    <property type="match status" value="1"/>
</dbReference>
<dbReference type="Gene3D" id="3.40.50.720">
    <property type="entry name" value="NAD(P)-binding Rossmann-like Domain"/>
    <property type="match status" value="1"/>
</dbReference>
<evidence type="ECO:0000313" key="5">
    <source>
        <dbReference type="Proteomes" id="UP000648984"/>
    </source>
</evidence>
<dbReference type="PROSITE" id="PS00061">
    <property type="entry name" value="ADH_SHORT"/>
    <property type="match status" value="1"/>
</dbReference>
<comment type="caution">
    <text evidence="4">The sequence shown here is derived from an EMBL/GenBank/DDBJ whole genome shotgun (WGS) entry which is preliminary data.</text>
</comment>
<dbReference type="PANTHER" id="PTHR43658:SF8">
    <property type="entry name" value="17-BETA-HYDROXYSTEROID DEHYDROGENASE 14-RELATED"/>
    <property type="match status" value="1"/>
</dbReference>
<proteinExistence type="inferred from homology"/>
<dbReference type="Proteomes" id="UP000648984">
    <property type="component" value="Unassembled WGS sequence"/>
</dbReference>
<comment type="similarity">
    <text evidence="2">Belongs to the short-chain dehydrogenases/reductases (SDR) family.</text>
</comment>
<reference evidence="4 5" key="1">
    <citation type="submission" date="2019-12" db="EMBL/GenBank/DDBJ databases">
        <title>Comparative genomics gives insights into the taxonomy of the Azoarcus-Aromatoleum group and reveals separate origins of nif in the plant-associated Azoarcus and non-plant-associated Aromatoleum sub-groups.</title>
        <authorList>
            <person name="Lafos M."/>
            <person name="Maluk M."/>
            <person name="Batista M."/>
            <person name="Junghare M."/>
            <person name="Carmona M."/>
            <person name="Faoro H."/>
            <person name="Cruz L.M."/>
            <person name="Battistoni F."/>
            <person name="De Souza E."/>
            <person name="Pedrosa F."/>
            <person name="Chen W.-M."/>
            <person name="Poole P.S."/>
            <person name="Dixon R.A."/>
            <person name="James E.K."/>
        </authorList>
    </citation>
    <scope>NUCLEOTIDE SEQUENCE [LARGE SCALE GENOMIC DNA]</scope>
    <source>
        <strain evidence="4 5">22Lin</strain>
    </source>
</reference>
<evidence type="ECO:0000313" key="4">
    <source>
        <dbReference type="EMBL" id="NMG75896.1"/>
    </source>
</evidence>